<evidence type="ECO:0000313" key="2">
    <source>
        <dbReference type="EMBL" id="NYI81947.1"/>
    </source>
</evidence>
<proteinExistence type="predicted"/>
<comment type="caution">
    <text evidence="2">The sequence shown here is derived from an EMBL/GenBank/DDBJ whole genome shotgun (WGS) entry which is preliminary data.</text>
</comment>
<sequence>MIVEDQREEGQVSGVLDGTGSGNPGPAAAEPLTGASRRRAALLTAC</sequence>
<evidence type="ECO:0000256" key="1">
    <source>
        <dbReference type="SAM" id="MobiDB-lite"/>
    </source>
</evidence>
<dbReference type="RefSeq" id="WP_179717369.1">
    <property type="nucleotide sequence ID" value="NZ_BAABFH010000001.1"/>
</dbReference>
<gene>
    <name evidence="2" type="ORF">HNR68_000577</name>
</gene>
<name>A0A853AP72_9PSEU</name>
<protein>
    <submittedName>
        <fullName evidence="2">Uncharacterized protein</fullName>
    </submittedName>
</protein>
<feature type="compositionally biased region" description="Basic and acidic residues" evidence="1">
    <location>
        <begin position="1"/>
        <end position="10"/>
    </location>
</feature>
<dbReference type="Proteomes" id="UP000587002">
    <property type="component" value="Unassembled WGS sequence"/>
</dbReference>
<dbReference type="EMBL" id="JACCFJ010000001">
    <property type="protein sequence ID" value="NYI81947.1"/>
    <property type="molecule type" value="Genomic_DNA"/>
</dbReference>
<organism evidence="2 3">
    <name type="scientific">Saccharopolyspora hordei</name>
    <dbReference type="NCBI Taxonomy" id="1838"/>
    <lineage>
        <taxon>Bacteria</taxon>
        <taxon>Bacillati</taxon>
        <taxon>Actinomycetota</taxon>
        <taxon>Actinomycetes</taxon>
        <taxon>Pseudonocardiales</taxon>
        <taxon>Pseudonocardiaceae</taxon>
        <taxon>Saccharopolyspora</taxon>
    </lineage>
</organism>
<evidence type="ECO:0000313" key="3">
    <source>
        <dbReference type="Proteomes" id="UP000587002"/>
    </source>
</evidence>
<dbReference type="AlphaFoldDB" id="A0A853AP72"/>
<accession>A0A853AP72</accession>
<feature type="region of interest" description="Disordered" evidence="1">
    <location>
        <begin position="1"/>
        <end position="40"/>
    </location>
</feature>
<reference evidence="2 3" key="1">
    <citation type="submission" date="2020-07" db="EMBL/GenBank/DDBJ databases">
        <title>Sequencing the genomes of 1000 actinobacteria strains.</title>
        <authorList>
            <person name="Klenk H.-P."/>
        </authorList>
    </citation>
    <scope>NUCLEOTIDE SEQUENCE [LARGE SCALE GENOMIC DNA]</scope>
    <source>
        <strain evidence="2 3">DSM 44065</strain>
    </source>
</reference>
<keyword evidence="3" id="KW-1185">Reference proteome</keyword>